<evidence type="ECO:0000256" key="1">
    <source>
        <dbReference type="SAM" id="MobiDB-lite"/>
    </source>
</evidence>
<evidence type="ECO:0000313" key="3">
    <source>
        <dbReference type="Proteomes" id="UP000001554"/>
    </source>
</evidence>
<name>A0A9J7MDX0_BRAFL</name>
<feature type="compositionally biased region" description="Basic and acidic residues" evidence="1">
    <location>
        <begin position="25"/>
        <end position="36"/>
    </location>
</feature>
<feature type="region of interest" description="Disordered" evidence="1">
    <location>
        <begin position="1"/>
        <end position="43"/>
    </location>
</feature>
<keyword evidence="3" id="KW-1185">Reference proteome</keyword>
<keyword evidence="2" id="KW-0472">Membrane</keyword>
<protein>
    <submittedName>
        <fullName evidence="4">Uncharacterized protein LOC118431714</fullName>
    </submittedName>
</protein>
<dbReference type="RefSeq" id="XP_035698874.1">
    <property type="nucleotide sequence ID" value="XM_035842981.1"/>
</dbReference>
<proteinExistence type="predicted"/>
<feature type="transmembrane region" description="Helical" evidence="2">
    <location>
        <begin position="83"/>
        <end position="104"/>
    </location>
</feature>
<dbReference type="Proteomes" id="UP000001554">
    <property type="component" value="Chromosome 15"/>
</dbReference>
<organism evidence="3 4">
    <name type="scientific">Branchiostoma floridae</name>
    <name type="common">Florida lancelet</name>
    <name type="synonym">Amphioxus</name>
    <dbReference type="NCBI Taxonomy" id="7739"/>
    <lineage>
        <taxon>Eukaryota</taxon>
        <taxon>Metazoa</taxon>
        <taxon>Chordata</taxon>
        <taxon>Cephalochordata</taxon>
        <taxon>Leptocardii</taxon>
        <taxon>Amphioxiformes</taxon>
        <taxon>Branchiostomatidae</taxon>
        <taxon>Branchiostoma</taxon>
    </lineage>
</organism>
<keyword evidence="2" id="KW-1133">Transmembrane helix</keyword>
<dbReference type="GeneID" id="118431714"/>
<reference evidence="4" key="2">
    <citation type="submission" date="2025-08" db="UniProtKB">
        <authorList>
            <consortium name="RefSeq"/>
        </authorList>
    </citation>
    <scope>IDENTIFICATION</scope>
    <source>
        <strain evidence="4">S238N-H82</strain>
        <tissue evidence="4">Testes</tissue>
    </source>
</reference>
<evidence type="ECO:0000313" key="4">
    <source>
        <dbReference type="RefSeq" id="XP_035698874.1"/>
    </source>
</evidence>
<keyword evidence="2" id="KW-0812">Transmembrane</keyword>
<dbReference type="OMA" id="QTVEMMA"/>
<gene>
    <name evidence="4" type="primary">LOC118431714</name>
</gene>
<feature type="region of interest" description="Disordered" evidence="1">
    <location>
        <begin position="221"/>
        <end position="245"/>
    </location>
</feature>
<feature type="transmembrane region" description="Helical" evidence="2">
    <location>
        <begin position="52"/>
        <end position="71"/>
    </location>
</feature>
<accession>A0A9J7MDX0</accession>
<sequence length="245" mass="25085">MSDVEADASHTSGGEVAGSGGTDSSEARRDRTESTHPKNTTEFSNKCRKDSVCLLVCSALVLTPGVILLAINGGDTANLRLILGSILLVIGVQILAVGCCTLCCKSETNTTDQTVEMMASGATQANVSGTGPTVITGTGSNVMVHPTTIAVMNPPGGATAPAGPWPYHAVPGMQYPPYSPQYTASLPFGYTPTGAVPHLPAAVQPNFITASAPPLEIPLYGVQPAPSHPPPPSYEEAVGVEETGM</sequence>
<reference evidence="3" key="1">
    <citation type="journal article" date="2020" name="Nat. Ecol. Evol.">
        <title>Deeply conserved synteny resolves early events in vertebrate evolution.</title>
        <authorList>
            <person name="Simakov O."/>
            <person name="Marletaz F."/>
            <person name="Yue J.X."/>
            <person name="O'Connell B."/>
            <person name="Jenkins J."/>
            <person name="Brandt A."/>
            <person name="Calef R."/>
            <person name="Tung C.H."/>
            <person name="Huang T.K."/>
            <person name="Schmutz J."/>
            <person name="Satoh N."/>
            <person name="Yu J.K."/>
            <person name="Putnam N.H."/>
            <person name="Green R.E."/>
            <person name="Rokhsar D.S."/>
        </authorList>
    </citation>
    <scope>NUCLEOTIDE SEQUENCE [LARGE SCALE GENOMIC DNA]</scope>
    <source>
        <strain evidence="3">S238N-H82</strain>
    </source>
</reference>
<dbReference type="KEGG" id="bfo:118431714"/>
<evidence type="ECO:0000256" key="2">
    <source>
        <dbReference type="SAM" id="Phobius"/>
    </source>
</evidence>
<dbReference type="AlphaFoldDB" id="A0A9J7MDX0"/>